<dbReference type="AlphaFoldDB" id="A0A1V2A5D6"/>
<dbReference type="EMBL" id="MSFI01000025">
    <property type="protein sequence ID" value="OMP66147.1"/>
    <property type="molecule type" value="Genomic_DNA"/>
</dbReference>
<dbReference type="Proteomes" id="UP000188613">
    <property type="component" value="Unassembled WGS sequence"/>
</dbReference>
<name>A0A1V2A5D6_9BACI</name>
<keyword evidence="2" id="KW-1185">Reference proteome</keyword>
<sequence length="77" mass="8627">MKIGKPSNSGVGGLHTAGAFLNEGTALHDMFVKEVISRCTYIGGWTNPENPSNPFKRRLHRLSWSRLESGHFKEWVS</sequence>
<comment type="caution">
    <text evidence="1">The sequence shown here is derived from an EMBL/GenBank/DDBJ whole genome shotgun (WGS) entry which is preliminary data.</text>
</comment>
<reference evidence="1 2" key="1">
    <citation type="submission" date="2016-12" db="EMBL/GenBank/DDBJ databases">
        <title>Domibacillus sp. SAB 38T whole genome sequencing.</title>
        <authorList>
            <person name="Verma A."/>
            <person name="Ojha A.K."/>
            <person name="Krishnamurthi S."/>
        </authorList>
    </citation>
    <scope>NUCLEOTIDE SEQUENCE [LARGE SCALE GENOMIC DNA]</scope>
    <source>
        <strain evidence="1 2">SAB 38</strain>
    </source>
</reference>
<protein>
    <submittedName>
        <fullName evidence="1">Uncharacterized protein</fullName>
    </submittedName>
</protein>
<accession>A0A1V2A5D6</accession>
<gene>
    <name evidence="1" type="ORF">BTO28_14180</name>
</gene>
<evidence type="ECO:0000313" key="1">
    <source>
        <dbReference type="EMBL" id="OMP66147.1"/>
    </source>
</evidence>
<proteinExistence type="predicted"/>
<evidence type="ECO:0000313" key="2">
    <source>
        <dbReference type="Proteomes" id="UP000188613"/>
    </source>
</evidence>
<organism evidence="1 2">
    <name type="scientific">Domibacillus epiphyticus</name>
    <dbReference type="NCBI Taxonomy" id="1714355"/>
    <lineage>
        <taxon>Bacteria</taxon>
        <taxon>Bacillati</taxon>
        <taxon>Bacillota</taxon>
        <taxon>Bacilli</taxon>
        <taxon>Bacillales</taxon>
        <taxon>Bacillaceae</taxon>
        <taxon>Domibacillus</taxon>
    </lineage>
</organism>